<accession>A0ABP0JYQ7</accession>
<feature type="non-terminal residue" evidence="1">
    <location>
        <position position="1"/>
    </location>
</feature>
<evidence type="ECO:0000313" key="2">
    <source>
        <dbReference type="Proteomes" id="UP001642484"/>
    </source>
</evidence>
<dbReference type="Proteomes" id="UP001642484">
    <property type="component" value="Unassembled WGS sequence"/>
</dbReference>
<dbReference type="EMBL" id="CAXAMN010006901">
    <property type="protein sequence ID" value="CAK9019619.1"/>
    <property type="molecule type" value="Genomic_DNA"/>
</dbReference>
<protein>
    <submittedName>
        <fullName evidence="1">Uncharacterized protein</fullName>
    </submittedName>
</protein>
<feature type="non-terminal residue" evidence="1">
    <location>
        <position position="370"/>
    </location>
</feature>
<organism evidence="1 2">
    <name type="scientific">Durusdinium trenchii</name>
    <dbReference type="NCBI Taxonomy" id="1381693"/>
    <lineage>
        <taxon>Eukaryota</taxon>
        <taxon>Sar</taxon>
        <taxon>Alveolata</taxon>
        <taxon>Dinophyceae</taxon>
        <taxon>Suessiales</taxon>
        <taxon>Symbiodiniaceae</taxon>
        <taxon>Durusdinium</taxon>
    </lineage>
</organism>
<sequence length="370" mass="41735">DQLVDDLFEEDYLDDCDLEECEHYEDTPEQDPEVLEDTPENLLQVLEDRQSLIVNLQKVMAEQPEELPGALPETSKDVDDQDDAPLPVKAVGSFEDILAAVGKSPHFCESSKTFATGCMQRLRDLVGSKTQVQGVRTNENMYNILTSQLCRTRQFNRHTAARGGRMYNWFAAQQSLVEKVADEPGDGPQAVLSSSVFRPICSKEPQLLLVKDIQGGIMRFEVMVCFSVFRGAVAREPGASRRLRVTKNLGINAPAEAVARILVLYLEWVPPNKETCTVQREDLGEMKQRGFYVTSTMARSKLVTPLDEVLGEIPIEEWGTRNGCCYFALPEKTMEFLREVEEGEINPMTFFLPKKKENEKQVVSTSEKQD</sequence>
<evidence type="ECO:0000313" key="1">
    <source>
        <dbReference type="EMBL" id="CAK9019619.1"/>
    </source>
</evidence>
<reference evidence="1 2" key="1">
    <citation type="submission" date="2024-02" db="EMBL/GenBank/DDBJ databases">
        <authorList>
            <person name="Chen Y."/>
            <person name="Shah S."/>
            <person name="Dougan E. K."/>
            <person name="Thang M."/>
            <person name="Chan C."/>
        </authorList>
    </citation>
    <scope>NUCLEOTIDE SEQUENCE [LARGE SCALE GENOMIC DNA]</scope>
</reference>
<name>A0ABP0JYQ7_9DINO</name>
<comment type="caution">
    <text evidence="1">The sequence shown here is derived from an EMBL/GenBank/DDBJ whole genome shotgun (WGS) entry which is preliminary data.</text>
</comment>
<keyword evidence="2" id="KW-1185">Reference proteome</keyword>
<proteinExistence type="predicted"/>
<gene>
    <name evidence="1" type="ORF">CCMP2556_LOCUS13736</name>
</gene>